<sequence length="63" mass="7121">MDSRFSKQSMQLCTHTEISKARTDPKGACNRCWREKAKSSLSQHVLEKTESFGHSVAQHKASN</sequence>
<protein>
    <submittedName>
        <fullName evidence="1">Uncharacterized protein</fullName>
    </submittedName>
</protein>
<dbReference type="AlphaFoldDB" id="A0A0A9DIA9"/>
<accession>A0A0A9DIA9</accession>
<proteinExistence type="predicted"/>
<reference evidence="1" key="1">
    <citation type="submission" date="2014-09" db="EMBL/GenBank/DDBJ databases">
        <authorList>
            <person name="Magalhaes I.L.F."/>
            <person name="Oliveira U."/>
            <person name="Santos F.R."/>
            <person name="Vidigal T.H.D.A."/>
            <person name="Brescovit A.D."/>
            <person name="Santos A.J."/>
        </authorList>
    </citation>
    <scope>NUCLEOTIDE SEQUENCE</scope>
    <source>
        <tissue evidence="1">Shoot tissue taken approximately 20 cm above the soil surface</tissue>
    </source>
</reference>
<organism evidence="1">
    <name type="scientific">Arundo donax</name>
    <name type="common">Giant reed</name>
    <name type="synonym">Donax arundinaceus</name>
    <dbReference type="NCBI Taxonomy" id="35708"/>
    <lineage>
        <taxon>Eukaryota</taxon>
        <taxon>Viridiplantae</taxon>
        <taxon>Streptophyta</taxon>
        <taxon>Embryophyta</taxon>
        <taxon>Tracheophyta</taxon>
        <taxon>Spermatophyta</taxon>
        <taxon>Magnoliopsida</taxon>
        <taxon>Liliopsida</taxon>
        <taxon>Poales</taxon>
        <taxon>Poaceae</taxon>
        <taxon>PACMAD clade</taxon>
        <taxon>Arundinoideae</taxon>
        <taxon>Arundineae</taxon>
        <taxon>Arundo</taxon>
    </lineage>
</organism>
<dbReference type="EMBL" id="GBRH01211487">
    <property type="protein sequence ID" value="JAD86408.1"/>
    <property type="molecule type" value="Transcribed_RNA"/>
</dbReference>
<reference evidence="1" key="2">
    <citation type="journal article" date="2015" name="Data Brief">
        <title>Shoot transcriptome of the giant reed, Arundo donax.</title>
        <authorList>
            <person name="Barrero R.A."/>
            <person name="Guerrero F.D."/>
            <person name="Moolhuijzen P."/>
            <person name="Goolsby J.A."/>
            <person name="Tidwell J."/>
            <person name="Bellgard S.E."/>
            <person name="Bellgard M.I."/>
        </authorList>
    </citation>
    <scope>NUCLEOTIDE SEQUENCE</scope>
    <source>
        <tissue evidence="1">Shoot tissue taken approximately 20 cm above the soil surface</tissue>
    </source>
</reference>
<evidence type="ECO:0000313" key="1">
    <source>
        <dbReference type="EMBL" id="JAD86408.1"/>
    </source>
</evidence>
<name>A0A0A9DIA9_ARUDO</name>